<feature type="region of interest" description="Disordered" evidence="1">
    <location>
        <begin position="273"/>
        <end position="339"/>
    </location>
</feature>
<accession>A0A0A9X685</accession>
<dbReference type="EMBL" id="GBRD01013895">
    <property type="protein sequence ID" value="JAG51931.1"/>
    <property type="molecule type" value="Transcribed_RNA"/>
</dbReference>
<reference evidence="3" key="1">
    <citation type="journal article" date="2014" name="PLoS ONE">
        <title>Transcriptome-Based Identification of ABC Transporters in the Western Tarnished Plant Bug Lygus hesperus.</title>
        <authorList>
            <person name="Hull J.J."/>
            <person name="Chaney K."/>
            <person name="Geib S.M."/>
            <person name="Fabrick J.A."/>
            <person name="Brent C.S."/>
            <person name="Walsh D."/>
            <person name="Lavine L.C."/>
        </authorList>
    </citation>
    <scope>NUCLEOTIDE SEQUENCE</scope>
</reference>
<name>A0A0A9X685_LYGHE</name>
<reference evidence="4" key="3">
    <citation type="submission" date="2014-09" db="EMBL/GenBank/DDBJ databases">
        <authorList>
            <person name="Magalhaes I.L.F."/>
            <person name="Oliveira U."/>
            <person name="Santos F.R."/>
            <person name="Vidigal T.H.D.A."/>
            <person name="Brescovit A.D."/>
            <person name="Santos A.J."/>
        </authorList>
    </citation>
    <scope>NUCLEOTIDE SEQUENCE</scope>
</reference>
<feature type="signal peptide" evidence="2">
    <location>
        <begin position="1"/>
        <end position="28"/>
    </location>
</feature>
<protein>
    <submittedName>
        <fullName evidence="3">Keratin, high-sulfur matrix protein, B2A</fullName>
    </submittedName>
</protein>
<proteinExistence type="predicted"/>
<dbReference type="EMBL" id="GBHO01029266">
    <property type="protein sequence ID" value="JAG14338.1"/>
    <property type="molecule type" value="Transcribed_RNA"/>
</dbReference>
<feature type="region of interest" description="Disordered" evidence="1">
    <location>
        <begin position="77"/>
        <end position="110"/>
    </location>
</feature>
<gene>
    <name evidence="3" type="primary">KRB2A</name>
    <name evidence="3" type="ORF">CM83_4190</name>
</gene>
<evidence type="ECO:0000256" key="1">
    <source>
        <dbReference type="SAM" id="MobiDB-lite"/>
    </source>
</evidence>
<evidence type="ECO:0000313" key="4">
    <source>
        <dbReference type="EMBL" id="JAG51931.1"/>
    </source>
</evidence>
<keyword evidence="2" id="KW-0732">Signal</keyword>
<feature type="compositionally biased region" description="Polar residues" evidence="1">
    <location>
        <begin position="300"/>
        <end position="328"/>
    </location>
</feature>
<evidence type="ECO:0000256" key="2">
    <source>
        <dbReference type="SAM" id="SignalP"/>
    </source>
</evidence>
<reference evidence="3" key="2">
    <citation type="submission" date="2014-07" db="EMBL/GenBank/DDBJ databases">
        <authorList>
            <person name="Hull J."/>
        </authorList>
    </citation>
    <scope>NUCLEOTIDE SEQUENCE</scope>
</reference>
<organism evidence="3">
    <name type="scientific">Lygus hesperus</name>
    <name type="common">Western plant bug</name>
    <dbReference type="NCBI Taxonomy" id="30085"/>
    <lineage>
        <taxon>Eukaryota</taxon>
        <taxon>Metazoa</taxon>
        <taxon>Ecdysozoa</taxon>
        <taxon>Arthropoda</taxon>
        <taxon>Hexapoda</taxon>
        <taxon>Insecta</taxon>
        <taxon>Pterygota</taxon>
        <taxon>Neoptera</taxon>
        <taxon>Paraneoptera</taxon>
        <taxon>Hemiptera</taxon>
        <taxon>Heteroptera</taxon>
        <taxon>Panheteroptera</taxon>
        <taxon>Cimicomorpha</taxon>
        <taxon>Miridae</taxon>
        <taxon>Mirini</taxon>
        <taxon>Lygus</taxon>
    </lineage>
</organism>
<dbReference type="AlphaFoldDB" id="A0A0A9X685"/>
<feature type="chain" id="PRO_5015033794" evidence="2">
    <location>
        <begin position="29"/>
        <end position="889"/>
    </location>
</feature>
<evidence type="ECO:0000313" key="3">
    <source>
        <dbReference type="EMBL" id="JAG14338.1"/>
    </source>
</evidence>
<sequence>MRMKFPSSFWIQILYIAISLQRIVFVKGAARYEDEFQRRNFYTNEQGVGVEVERSNPNKDTEKRVYEGRVAEEKIDKNGRSEGNVQPDYPAHNGGDNMAEIKSSQQNRKQIKRFTQRDRATRVKEDQSGGENHFRIPRERVQFIDGLDYQDRVDDDKNFVILSREETRGLRQARKSYSDPANTNWKWGFKRKQVKPEHVMKDAAVYGSAHNAYKHKEAAYARNQQSDVMAKSGHSNGDMDNENYSGGRQNFIQGNAKLAEPKNVMRDDIHQQACQRQEAAEEHFHRGVAQQRSDIIRQDPATSQDVRPNTLNRPVANTMTNAQGNPQEMLNPKMNNGHRPECARRAYNWDAGNPRIYSAPKFDNRRINPSPNAGPRIDNMRMDKAEKVENSPRMEVSQLDGQRAPNVQMELNRMDNGQQIEEQRIDNAPRLEEERHEEVPRVDHLRTNDVRPRLQEQGVEPVPQVDGRFDNSNVMVNPSPCCQQHENVRNEVAHGMDKQRLDGSQRIDSVQRIDNPPAGDTGWRDDGLQKIANAQKLKQPPGNSNYANNLAVPPKNIVQRLENKPASAGLRGGMREEEIRYLVFTPAEFSPMTLRTVLGESEKPISQEIPYCTLEEYKMESASLRSKQQQYENFQDGQIQYRGKGYNNEITRRKRKNREAWKKFLIRQTRIAPKGNGNHVQMPVHCCTATICKPKCPYGLVVQTEPYDPQARFTTQCYIDALTRSTCSSDIGIDARITPSKMFEELRGHRPIISHFDNAVYTTCVPPCVIPPCPTKSKVRAHQRPCFPLFKWKRTPDLTMLSNIINDLVKSNATHPSITHSKRESPEQIEEEKIIEKYLTSLMEQQSNNHSKAHYERNSFQGGVWLGKLLEELAENRLRSRMRMNQPPI</sequence>